<gene>
    <name evidence="1" type="ORF">AYBTSS11_LOCUS21973</name>
</gene>
<sequence>MLREMIESQHIDSSPLRQMSVVLGSLEVEAGREGARKRCGAHEVWATVLTGG</sequence>
<protein>
    <submittedName>
        <fullName evidence="1">Uncharacterized protein</fullName>
    </submittedName>
</protein>
<dbReference type="EMBL" id="OY731404">
    <property type="protein sequence ID" value="CAJ1968917.1"/>
    <property type="molecule type" value="Genomic_DNA"/>
</dbReference>
<name>A0AA86SWK9_9FABA</name>
<evidence type="ECO:0000313" key="1">
    <source>
        <dbReference type="EMBL" id="CAJ1968917.1"/>
    </source>
</evidence>
<reference evidence="1" key="1">
    <citation type="submission" date="2023-10" db="EMBL/GenBank/DDBJ databases">
        <authorList>
            <person name="Domelevo Entfellner J.-B."/>
        </authorList>
    </citation>
    <scope>NUCLEOTIDE SEQUENCE</scope>
</reference>
<dbReference type="Proteomes" id="UP001189624">
    <property type="component" value="Chromosome 7"/>
</dbReference>
<keyword evidence="2" id="KW-1185">Reference proteome</keyword>
<evidence type="ECO:0000313" key="2">
    <source>
        <dbReference type="Proteomes" id="UP001189624"/>
    </source>
</evidence>
<accession>A0AA86SWK9</accession>
<dbReference type="Gramene" id="rna-AYBTSS11_LOCUS21973">
    <property type="protein sequence ID" value="CAJ1968917.1"/>
    <property type="gene ID" value="gene-AYBTSS11_LOCUS21973"/>
</dbReference>
<dbReference type="AlphaFoldDB" id="A0AA86SWK9"/>
<organism evidence="1 2">
    <name type="scientific">Sphenostylis stenocarpa</name>
    <dbReference type="NCBI Taxonomy" id="92480"/>
    <lineage>
        <taxon>Eukaryota</taxon>
        <taxon>Viridiplantae</taxon>
        <taxon>Streptophyta</taxon>
        <taxon>Embryophyta</taxon>
        <taxon>Tracheophyta</taxon>
        <taxon>Spermatophyta</taxon>
        <taxon>Magnoliopsida</taxon>
        <taxon>eudicotyledons</taxon>
        <taxon>Gunneridae</taxon>
        <taxon>Pentapetalae</taxon>
        <taxon>rosids</taxon>
        <taxon>fabids</taxon>
        <taxon>Fabales</taxon>
        <taxon>Fabaceae</taxon>
        <taxon>Papilionoideae</taxon>
        <taxon>50 kb inversion clade</taxon>
        <taxon>NPAAA clade</taxon>
        <taxon>indigoferoid/millettioid clade</taxon>
        <taxon>Phaseoleae</taxon>
        <taxon>Sphenostylis</taxon>
    </lineage>
</organism>
<proteinExistence type="predicted"/>